<keyword evidence="4" id="KW-1185">Reference proteome</keyword>
<feature type="region of interest" description="Disordered" evidence="2">
    <location>
        <begin position="174"/>
        <end position="240"/>
    </location>
</feature>
<dbReference type="AlphaFoldDB" id="A0AAV6WCY7"/>
<feature type="compositionally biased region" description="Polar residues" evidence="2">
    <location>
        <begin position="212"/>
        <end position="240"/>
    </location>
</feature>
<accession>A0AAV6WCY7</accession>
<feature type="compositionally biased region" description="Basic and acidic residues" evidence="2">
    <location>
        <begin position="174"/>
        <end position="183"/>
    </location>
</feature>
<evidence type="ECO:0000256" key="1">
    <source>
        <dbReference type="SAM" id="Coils"/>
    </source>
</evidence>
<comment type="caution">
    <text evidence="3">The sequence shown here is derived from an EMBL/GenBank/DDBJ whole genome shotgun (WGS) entry which is preliminary data.</text>
</comment>
<dbReference type="EMBL" id="WHWC01000016">
    <property type="protein sequence ID" value="KAG8367929.1"/>
    <property type="molecule type" value="Genomic_DNA"/>
</dbReference>
<evidence type="ECO:0000313" key="3">
    <source>
        <dbReference type="EMBL" id="KAG8367929.1"/>
    </source>
</evidence>
<gene>
    <name evidence="3" type="ORF">BUALT_Bualt16G0123800</name>
</gene>
<evidence type="ECO:0000313" key="4">
    <source>
        <dbReference type="Proteomes" id="UP000826271"/>
    </source>
</evidence>
<name>A0AAV6WCY7_9LAMI</name>
<feature type="coiled-coil region" evidence="1">
    <location>
        <begin position="114"/>
        <end position="141"/>
    </location>
</feature>
<evidence type="ECO:0000256" key="2">
    <source>
        <dbReference type="SAM" id="MobiDB-lite"/>
    </source>
</evidence>
<protein>
    <submittedName>
        <fullName evidence="3">Uncharacterized protein</fullName>
    </submittedName>
</protein>
<proteinExistence type="predicted"/>
<dbReference type="Proteomes" id="UP000826271">
    <property type="component" value="Unassembled WGS sequence"/>
</dbReference>
<keyword evidence="1" id="KW-0175">Coiled coil</keyword>
<reference evidence="3" key="1">
    <citation type="submission" date="2019-10" db="EMBL/GenBank/DDBJ databases">
        <authorList>
            <person name="Zhang R."/>
            <person name="Pan Y."/>
            <person name="Wang J."/>
            <person name="Ma R."/>
            <person name="Yu S."/>
        </authorList>
    </citation>
    <scope>NUCLEOTIDE SEQUENCE</scope>
    <source>
        <strain evidence="3">LA-IB0</strain>
        <tissue evidence="3">Leaf</tissue>
    </source>
</reference>
<organism evidence="3 4">
    <name type="scientific">Buddleja alternifolia</name>
    <dbReference type="NCBI Taxonomy" id="168488"/>
    <lineage>
        <taxon>Eukaryota</taxon>
        <taxon>Viridiplantae</taxon>
        <taxon>Streptophyta</taxon>
        <taxon>Embryophyta</taxon>
        <taxon>Tracheophyta</taxon>
        <taxon>Spermatophyta</taxon>
        <taxon>Magnoliopsida</taxon>
        <taxon>eudicotyledons</taxon>
        <taxon>Gunneridae</taxon>
        <taxon>Pentapetalae</taxon>
        <taxon>asterids</taxon>
        <taxon>lamiids</taxon>
        <taxon>Lamiales</taxon>
        <taxon>Scrophulariaceae</taxon>
        <taxon>Buddlejeae</taxon>
        <taxon>Buddleja</taxon>
    </lineage>
</organism>
<feature type="region of interest" description="Disordered" evidence="2">
    <location>
        <begin position="47"/>
        <end position="98"/>
    </location>
</feature>
<sequence>MVSFRCDCQYDVVRSCLLLQSFSCLCPGWSSTHTSAGADHMYLRCQPESTTDSRSSDTRGIRASAPDPLGPRRGAMDPNMSENEPQAAAAPAKRSTRGRLDDLDQETVRLTHITETLEEKVEILETEVSDLQGQLAESRDVCRTLSEALRANDMTDRPTDLSTAMGAAERIMDYSSETKKDKPTSVNSTQSRVGGARPFRPGLGRGGGDRQSPIQGSQGNSQGSYNKGSGQDNRQATSQRSTGCFLCDGPHRYRDCPKKQLLNAISNLTSGTGRHQYLNKLRQESLGSQKVATGIRTQRKIIWVPSPIGVVQSRTN</sequence>